<proteinExistence type="predicted"/>
<feature type="transmembrane region" description="Helical" evidence="1">
    <location>
        <begin position="21"/>
        <end position="43"/>
    </location>
</feature>
<keyword evidence="1" id="KW-1133">Transmembrane helix</keyword>
<keyword evidence="3" id="KW-1185">Reference proteome</keyword>
<accession>A0A6A7BPX4</accession>
<reference evidence="2" key="1">
    <citation type="submission" date="2020-01" db="EMBL/GenBank/DDBJ databases">
        <authorList>
            <consortium name="DOE Joint Genome Institute"/>
            <person name="Haridas S."/>
            <person name="Albert R."/>
            <person name="Binder M."/>
            <person name="Bloem J."/>
            <person name="Labutti K."/>
            <person name="Salamov A."/>
            <person name="Andreopoulos B."/>
            <person name="Baker S.E."/>
            <person name="Barry K."/>
            <person name="Bills G."/>
            <person name="Bluhm B.H."/>
            <person name="Cannon C."/>
            <person name="Castanera R."/>
            <person name="Culley D.E."/>
            <person name="Daum C."/>
            <person name="Ezra D."/>
            <person name="Gonzalez J.B."/>
            <person name="Henrissat B."/>
            <person name="Kuo A."/>
            <person name="Liang C."/>
            <person name="Lipzen A."/>
            <person name="Lutzoni F."/>
            <person name="Magnuson J."/>
            <person name="Mondo S."/>
            <person name="Nolan M."/>
            <person name="Ohm R."/>
            <person name="Pangilinan J."/>
            <person name="Park H.-J."/>
            <person name="Ramirez L."/>
            <person name="Alfaro M."/>
            <person name="Sun H."/>
            <person name="Tritt A."/>
            <person name="Yoshinaga Y."/>
            <person name="Zwiers L.-H."/>
            <person name="Turgeon B.G."/>
            <person name="Goodwin S.B."/>
            <person name="Spatafora J.W."/>
            <person name="Crous P.W."/>
            <person name="Grigoriev I.V."/>
        </authorList>
    </citation>
    <scope>NUCLEOTIDE SEQUENCE</scope>
    <source>
        <strain evidence="2">IPT5</strain>
    </source>
</reference>
<gene>
    <name evidence="2" type="ORF">T440DRAFT_3916</name>
</gene>
<evidence type="ECO:0000313" key="2">
    <source>
        <dbReference type="EMBL" id="KAF2856589.1"/>
    </source>
</evidence>
<protein>
    <submittedName>
        <fullName evidence="2">Uncharacterized protein</fullName>
    </submittedName>
</protein>
<evidence type="ECO:0000256" key="1">
    <source>
        <dbReference type="SAM" id="Phobius"/>
    </source>
</evidence>
<sequence length="174" mass="19775">MGLPQRQTSASLFLIYRLFSLAKYATFASFALFIINMVVEFYIPLSDAFYLRMEAHRCTCFMNLRASRLGDFDCIDFLIFFATKPGAPCYATLFCFNRAWIWRYGGVNSSTWQEGRGARKSEGYAWDAERLGWVGIGVEDMMPGFPHPFAGERRGDFVLVPEPRVTNVTALASL</sequence>
<name>A0A6A7BPX4_9PLEO</name>
<keyword evidence="1" id="KW-0812">Transmembrane</keyword>
<keyword evidence="1" id="KW-0472">Membrane</keyword>
<dbReference type="Proteomes" id="UP000799423">
    <property type="component" value="Unassembled WGS sequence"/>
</dbReference>
<dbReference type="EMBL" id="MU006288">
    <property type="protein sequence ID" value="KAF2856589.1"/>
    <property type="molecule type" value="Genomic_DNA"/>
</dbReference>
<evidence type="ECO:0000313" key="3">
    <source>
        <dbReference type="Proteomes" id="UP000799423"/>
    </source>
</evidence>
<dbReference type="AlphaFoldDB" id="A0A6A7BPX4"/>
<organism evidence="2 3">
    <name type="scientific">Plenodomus tracheiphilus IPT5</name>
    <dbReference type="NCBI Taxonomy" id="1408161"/>
    <lineage>
        <taxon>Eukaryota</taxon>
        <taxon>Fungi</taxon>
        <taxon>Dikarya</taxon>
        <taxon>Ascomycota</taxon>
        <taxon>Pezizomycotina</taxon>
        <taxon>Dothideomycetes</taxon>
        <taxon>Pleosporomycetidae</taxon>
        <taxon>Pleosporales</taxon>
        <taxon>Pleosporineae</taxon>
        <taxon>Leptosphaeriaceae</taxon>
        <taxon>Plenodomus</taxon>
    </lineage>
</organism>